<sequence>MTTILMISYFVQLTAAIAIHRSQPEGGFKTISYASQPNLQGSNLRSSDLKLTNLLEK</sequence>
<proteinExistence type="predicted"/>
<reference evidence="1" key="1">
    <citation type="journal article" date="2017" name="Nature">
        <title>Asgard archaea illuminate the origin of eukaryotic cellular complexity.</title>
        <authorList>
            <person name="Zaremba-Niedzwiedzka K."/>
            <person name="Caceres E.F."/>
            <person name="Saw J.H."/>
            <person name="Backstrom D."/>
            <person name="Juzokaite L."/>
            <person name="Vancaester E."/>
            <person name="Seitz K.W."/>
            <person name="Anantharaman K."/>
            <person name="Starnawski P."/>
            <person name="Kjeldsen K.U."/>
            <person name="Scott M.B."/>
            <person name="Nunoura T."/>
            <person name="Banfield J.F."/>
            <person name="Schramm A."/>
            <person name="Baker B.J."/>
            <person name="Spang A."/>
            <person name="Ettema T.J.G."/>
        </authorList>
    </citation>
    <scope>NUCLEOTIDE SEQUENCE</scope>
    <source>
        <strain evidence="1">LCB_4</strain>
    </source>
</reference>
<evidence type="ECO:0000313" key="1">
    <source>
        <dbReference type="EMBL" id="WEU39655.1"/>
    </source>
</evidence>
<evidence type="ECO:0000313" key="2">
    <source>
        <dbReference type="Proteomes" id="UP000186851"/>
    </source>
</evidence>
<dbReference type="EMBL" id="CP091871">
    <property type="protein sequence ID" value="WEU39655.1"/>
    <property type="molecule type" value="Genomic_DNA"/>
</dbReference>
<dbReference type="Proteomes" id="UP000186851">
    <property type="component" value="Chromosome"/>
</dbReference>
<organism evidence="1 2">
    <name type="scientific">Odinarchaeota yellowstonii (strain LCB_4)</name>
    <dbReference type="NCBI Taxonomy" id="1841599"/>
    <lineage>
        <taxon>Archaea</taxon>
        <taxon>Promethearchaeati</taxon>
        <taxon>Candidatus Odinarchaeota</taxon>
        <taxon>Candidatus Odinarchaeia</taxon>
        <taxon>Candidatus Odinarchaeales</taxon>
        <taxon>Candidatus Odinarchaeaceae</taxon>
        <taxon>Candidatus Odinarchaeum</taxon>
    </lineage>
</organism>
<name>A0AAF0IAC2_ODILC</name>
<protein>
    <submittedName>
        <fullName evidence="1">Uncharacterized protein</fullName>
    </submittedName>
</protein>
<dbReference type="AlphaFoldDB" id="A0AAF0IAC2"/>
<gene>
    <name evidence="1" type="ORF">OdinLCB4_003990</name>
</gene>
<accession>A0AAF0IAC2</accession>
<dbReference type="KEGG" id="oyw:OdinLCB4_003990"/>
<reference evidence="1" key="2">
    <citation type="journal article" date="2022" name="Nat. Microbiol.">
        <title>A closed Candidatus Odinarchaeum chromosome exposes Asgard archaeal viruses.</title>
        <authorList>
            <person name="Tamarit D."/>
            <person name="Caceres E.F."/>
            <person name="Krupovic M."/>
            <person name="Nijland R."/>
            <person name="Eme L."/>
            <person name="Robinson N.P."/>
            <person name="Ettema T.J.G."/>
        </authorList>
    </citation>
    <scope>NUCLEOTIDE SEQUENCE</scope>
    <source>
        <strain evidence="1">LCB_4</strain>
    </source>
</reference>